<comment type="caution">
    <text evidence="1">The sequence shown here is derived from an EMBL/GenBank/DDBJ whole genome shotgun (WGS) entry which is preliminary data.</text>
</comment>
<evidence type="ECO:0000313" key="2">
    <source>
        <dbReference type="Proteomes" id="UP000593561"/>
    </source>
</evidence>
<accession>A0A7J8RY92</accession>
<evidence type="ECO:0000313" key="1">
    <source>
        <dbReference type="EMBL" id="MBA0618510.1"/>
    </source>
</evidence>
<dbReference type="AlphaFoldDB" id="A0A7J8RY92"/>
<organism evidence="1 2">
    <name type="scientific">Gossypium davidsonii</name>
    <name type="common">Davidson's cotton</name>
    <name type="synonym">Gossypium klotzschianum subsp. davidsonii</name>
    <dbReference type="NCBI Taxonomy" id="34287"/>
    <lineage>
        <taxon>Eukaryota</taxon>
        <taxon>Viridiplantae</taxon>
        <taxon>Streptophyta</taxon>
        <taxon>Embryophyta</taxon>
        <taxon>Tracheophyta</taxon>
        <taxon>Spermatophyta</taxon>
        <taxon>Magnoliopsida</taxon>
        <taxon>eudicotyledons</taxon>
        <taxon>Gunneridae</taxon>
        <taxon>Pentapetalae</taxon>
        <taxon>rosids</taxon>
        <taxon>malvids</taxon>
        <taxon>Malvales</taxon>
        <taxon>Malvaceae</taxon>
        <taxon>Malvoideae</taxon>
        <taxon>Gossypium</taxon>
    </lineage>
</organism>
<protein>
    <submittedName>
        <fullName evidence="1">Uncharacterized protein</fullName>
    </submittedName>
</protein>
<gene>
    <name evidence="1" type="ORF">Godav_027841</name>
</gene>
<keyword evidence="2" id="KW-1185">Reference proteome</keyword>
<name>A0A7J8RY92_GOSDV</name>
<reference evidence="1 2" key="1">
    <citation type="journal article" date="2019" name="Genome Biol. Evol.">
        <title>Insights into the evolution of the New World diploid cottons (Gossypium, subgenus Houzingenia) based on genome sequencing.</title>
        <authorList>
            <person name="Grover C.E."/>
            <person name="Arick M.A. 2nd"/>
            <person name="Thrash A."/>
            <person name="Conover J.L."/>
            <person name="Sanders W.S."/>
            <person name="Peterson D.G."/>
            <person name="Frelichowski J.E."/>
            <person name="Scheffler J.A."/>
            <person name="Scheffler B.E."/>
            <person name="Wendel J.F."/>
        </authorList>
    </citation>
    <scope>NUCLEOTIDE SEQUENCE [LARGE SCALE GENOMIC DNA]</scope>
    <source>
        <strain evidence="1">27</strain>
        <tissue evidence="1">Leaf</tissue>
    </source>
</reference>
<sequence>MRRVYHHFGRRAVTIGIVDTFPELGINLTEVERIRYAQAYILQMIGGYLMSDLS</sequence>
<dbReference type="Proteomes" id="UP000593561">
    <property type="component" value="Unassembled WGS sequence"/>
</dbReference>
<dbReference type="EMBL" id="JABFAC010000007">
    <property type="protein sequence ID" value="MBA0618510.1"/>
    <property type="molecule type" value="Genomic_DNA"/>
</dbReference>
<proteinExistence type="predicted"/>